<accession>A0A940WNA9</accession>
<sequence>MTGDGRPGDGRPGDGRSGDDRQGADEPAGVQQAAGQPGDAQPGEAQPGDLRGLTPRLIGPEITAVFAVSLGASGLISLIQLIGALTAPKALSGQHAVLNGSYAPGRPWLDLSLHLAQMAVNVAPVGLVAYLLARSGESLRTIGVDTRERGRDLLRGVLLAAGIGGSGLAFYLVVYAAGGNLNVVPDNLPDVWWRIPVLVLDAAQNGVLEEVLVSGYLLHRLGQLGWTPWRSVGLSSVLRGSYHLYQGFGGFVGNVVMGVVFGWLYRRWGRAMPLIVAHTLIDVVAFVGYGVLRGRVSWLP</sequence>
<keyword evidence="4" id="KW-0482">Metalloprotease</keyword>
<keyword evidence="4" id="KW-0378">Hydrolase</keyword>
<feature type="transmembrane region" description="Helical" evidence="2">
    <location>
        <begin position="153"/>
        <end position="177"/>
    </location>
</feature>
<keyword evidence="2" id="KW-1133">Transmembrane helix</keyword>
<dbReference type="GO" id="GO:0080120">
    <property type="term" value="P:CAAX-box protein maturation"/>
    <property type="evidence" value="ECO:0007669"/>
    <property type="project" value="UniProtKB-ARBA"/>
</dbReference>
<feature type="transmembrane region" description="Helical" evidence="2">
    <location>
        <begin position="111"/>
        <end position="132"/>
    </location>
</feature>
<evidence type="ECO:0000313" key="5">
    <source>
        <dbReference type="Proteomes" id="UP000674234"/>
    </source>
</evidence>
<dbReference type="Pfam" id="PF02517">
    <property type="entry name" value="Rce1-like"/>
    <property type="match status" value="1"/>
</dbReference>
<protein>
    <submittedName>
        <fullName evidence="4">CPBP family intramembrane metalloprotease</fullName>
    </submittedName>
</protein>
<evidence type="ECO:0000256" key="2">
    <source>
        <dbReference type="SAM" id="Phobius"/>
    </source>
</evidence>
<feature type="compositionally biased region" description="Low complexity" evidence="1">
    <location>
        <begin position="25"/>
        <end position="48"/>
    </location>
</feature>
<feature type="domain" description="CAAX prenyl protease 2/Lysostaphin resistance protein A-like" evidence="3">
    <location>
        <begin position="192"/>
        <end position="284"/>
    </location>
</feature>
<feature type="transmembrane region" description="Helical" evidence="2">
    <location>
        <begin position="244"/>
        <end position="265"/>
    </location>
</feature>
<dbReference type="GO" id="GO:0004175">
    <property type="term" value="F:endopeptidase activity"/>
    <property type="evidence" value="ECO:0007669"/>
    <property type="project" value="UniProtKB-ARBA"/>
</dbReference>
<comment type="caution">
    <text evidence="4">The sequence shown here is derived from an EMBL/GenBank/DDBJ whole genome shotgun (WGS) entry which is preliminary data.</text>
</comment>
<feature type="region of interest" description="Disordered" evidence="1">
    <location>
        <begin position="1"/>
        <end position="54"/>
    </location>
</feature>
<evidence type="ECO:0000313" key="4">
    <source>
        <dbReference type="EMBL" id="MBP2704565.1"/>
    </source>
</evidence>
<organism evidence="4 5">
    <name type="scientific">Microbispora oryzae</name>
    <dbReference type="NCBI Taxonomy" id="2806554"/>
    <lineage>
        <taxon>Bacteria</taxon>
        <taxon>Bacillati</taxon>
        <taxon>Actinomycetota</taxon>
        <taxon>Actinomycetes</taxon>
        <taxon>Streptosporangiales</taxon>
        <taxon>Streptosporangiaceae</taxon>
        <taxon>Microbispora</taxon>
    </lineage>
</organism>
<feature type="transmembrane region" description="Helical" evidence="2">
    <location>
        <begin position="272"/>
        <end position="292"/>
    </location>
</feature>
<proteinExistence type="predicted"/>
<dbReference type="AlphaFoldDB" id="A0A940WNA9"/>
<dbReference type="InterPro" id="IPR003675">
    <property type="entry name" value="Rce1/LyrA-like_dom"/>
</dbReference>
<evidence type="ECO:0000256" key="1">
    <source>
        <dbReference type="SAM" id="MobiDB-lite"/>
    </source>
</evidence>
<dbReference type="EMBL" id="JAFCNB010000005">
    <property type="protein sequence ID" value="MBP2704565.1"/>
    <property type="molecule type" value="Genomic_DNA"/>
</dbReference>
<name>A0A940WNA9_9ACTN</name>
<dbReference type="Proteomes" id="UP000674234">
    <property type="component" value="Unassembled WGS sequence"/>
</dbReference>
<keyword evidence="2" id="KW-0812">Transmembrane</keyword>
<reference evidence="4" key="1">
    <citation type="submission" date="2021-02" db="EMBL/GenBank/DDBJ databases">
        <title>Draft genome sequence of Microbispora sp. RL4-1S isolated from rice leaves in Thailand.</title>
        <authorList>
            <person name="Muangham S."/>
            <person name="Duangmal K."/>
        </authorList>
    </citation>
    <scope>NUCLEOTIDE SEQUENCE</scope>
    <source>
        <strain evidence="4">RL4-1S</strain>
    </source>
</reference>
<keyword evidence="5" id="KW-1185">Reference proteome</keyword>
<evidence type="ECO:0000259" key="3">
    <source>
        <dbReference type="Pfam" id="PF02517"/>
    </source>
</evidence>
<dbReference type="GO" id="GO:0008237">
    <property type="term" value="F:metallopeptidase activity"/>
    <property type="evidence" value="ECO:0007669"/>
    <property type="project" value="UniProtKB-KW"/>
</dbReference>
<feature type="transmembrane region" description="Helical" evidence="2">
    <location>
        <begin position="64"/>
        <end position="91"/>
    </location>
</feature>
<feature type="compositionally biased region" description="Basic and acidic residues" evidence="1">
    <location>
        <begin position="1"/>
        <end position="24"/>
    </location>
</feature>
<gene>
    <name evidence="4" type="ORF">JOL79_12140</name>
</gene>
<keyword evidence="2" id="KW-0472">Membrane</keyword>
<keyword evidence="4" id="KW-0645">Protease</keyword>